<gene>
    <name evidence="4" type="ORF">LAZ67_14002280</name>
</gene>
<dbReference type="SUPFAM" id="SSF49899">
    <property type="entry name" value="Concanavalin A-like lectins/glucanases"/>
    <property type="match status" value="5"/>
</dbReference>
<dbReference type="Gene3D" id="2.60.120.200">
    <property type="match status" value="5"/>
</dbReference>
<dbReference type="EMBL" id="CP092876">
    <property type="protein sequence ID" value="UYV76875.1"/>
    <property type="molecule type" value="Genomic_DNA"/>
</dbReference>
<protein>
    <submittedName>
        <fullName evidence="4">LAMA2</fullName>
    </submittedName>
</protein>
<dbReference type="CDD" id="cd00110">
    <property type="entry name" value="LamG"/>
    <property type="match status" value="4"/>
</dbReference>
<name>A0ABY6LBP7_9ARAC</name>
<dbReference type="Proteomes" id="UP001235939">
    <property type="component" value="Chromosome 14"/>
</dbReference>
<dbReference type="Pfam" id="PF02210">
    <property type="entry name" value="Laminin_G_2"/>
    <property type="match status" value="1"/>
</dbReference>
<evidence type="ECO:0000256" key="2">
    <source>
        <dbReference type="SAM" id="MobiDB-lite"/>
    </source>
</evidence>
<feature type="domain" description="Laminin G" evidence="3">
    <location>
        <begin position="155"/>
        <end position="330"/>
    </location>
</feature>
<sequence length="983" mass="108626">MFQDDFMAVEMVNRRVRFIWNSGGGVQVLEHPRHIYTNDMQLTKNDRWYKVEVNRFGNVATLSVKKTPDGQKEDTMQVMGSAPAGWSRMDLDLNSHVYVGGLPPGYQPPPEIKARSFAGCLYEVILDGKHVGLWNFRTNFGCDGCKEGATEWLDINAYQFSGDGYAVLPQIRRYNKNYYMVALWFKSLDEDAMLFLSPNTVNGDLVSLQLRGGHVVYELNLGDSSRLVLRTRQRYNTGQWVQVAGARERQQGQLLVDEEMVEGQLPPGGTSSLDIQGNHLYYGGVPPNFSVDPWPSLTFHKFHGCMKDIQIDTTPVNLLQYSSYGINPGCTDRSLHSAVFRGSGFLELKGQPLSHEASFGLSFLTSQEDALLLLSTFEGRRAPEDKRKHYYSVSLIGGNVEVRLSSGSGETVVTSDGVVVNDGRYHTLLVLRKNRRLSLVIDDVEVAHVRVVRISKEIAAPSDGGLFLGGVRAGMKVGQMAASHNAFSGTIKDCIFNDRWVGKCMYVSHPEADVCRPTPTYHLERKALNFGSSHKSYLRLPMGRGQLSAELRVGHGEDGVILAVGSGRRPQQLVATLKEGGHVAVELLGKREAAILHTATAALADHQWHSSGQQVRLYIDNHEQGDVAILRRKFPLRSPLYVGGLAPDALAQTPEVRDSFQGCIGSVEVGGRSLDLEHGQKHSLQPCVADIVPDAVHFDGSGFATEVGTTAHQQEKLEVSLEFRTSQYSGLLLALVGGGESLTVEMLDGQPDSLRVQLDGQAPSRDQAKPTAAQGESAQLYVGGLPGSVKVENYRDKVNNLLLSYKALGCNMSLKIHFLHSHLDFFPENLGAVSDEHGERFHQDISSMEKRYQEFETGRDIGMKEAGWSNRLIARHQCRSDAAIRRCWQKWVNNGTMQRQRSTKGNNRTGGQSNCQNGCRSTGIHLIYHPTCDRHTSVQNDHQQATERAESKSSPTVTMPTPHTHAPTSPTTVVSGAINLELR</sequence>
<evidence type="ECO:0000313" key="5">
    <source>
        <dbReference type="Proteomes" id="UP001235939"/>
    </source>
</evidence>
<dbReference type="PROSITE" id="PS50025">
    <property type="entry name" value="LAM_G_DOMAIN"/>
    <property type="match status" value="4"/>
</dbReference>
<evidence type="ECO:0000256" key="1">
    <source>
        <dbReference type="PROSITE-ProRule" id="PRU00122"/>
    </source>
</evidence>
<feature type="domain" description="Laminin G" evidence="3">
    <location>
        <begin position="337"/>
        <end position="515"/>
    </location>
</feature>
<feature type="domain" description="Laminin G" evidence="3">
    <location>
        <begin position="527"/>
        <end position="687"/>
    </location>
</feature>
<dbReference type="PANTHER" id="PTHR15036">
    <property type="entry name" value="PIKACHURIN-LIKE PROTEIN"/>
    <property type="match status" value="1"/>
</dbReference>
<feature type="compositionally biased region" description="Low complexity" evidence="2">
    <location>
        <begin position="953"/>
        <end position="975"/>
    </location>
</feature>
<keyword evidence="5" id="KW-1185">Reference proteome</keyword>
<reference evidence="4 5" key="1">
    <citation type="submission" date="2022-01" db="EMBL/GenBank/DDBJ databases">
        <title>A chromosomal length assembly of Cordylochernes scorpioides.</title>
        <authorList>
            <person name="Zeh D."/>
            <person name="Zeh J."/>
        </authorList>
    </citation>
    <scope>NUCLEOTIDE SEQUENCE [LARGE SCALE GENOMIC DNA]</scope>
    <source>
        <strain evidence="4">IN4F17</strain>
        <tissue evidence="4">Whole Body</tissue>
    </source>
</reference>
<evidence type="ECO:0000313" key="4">
    <source>
        <dbReference type="EMBL" id="UYV76875.1"/>
    </source>
</evidence>
<organism evidence="4 5">
    <name type="scientific">Cordylochernes scorpioides</name>
    <dbReference type="NCBI Taxonomy" id="51811"/>
    <lineage>
        <taxon>Eukaryota</taxon>
        <taxon>Metazoa</taxon>
        <taxon>Ecdysozoa</taxon>
        <taxon>Arthropoda</taxon>
        <taxon>Chelicerata</taxon>
        <taxon>Arachnida</taxon>
        <taxon>Pseudoscorpiones</taxon>
        <taxon>Cheliferoidea</taxon>
        <taxon>Chernetidae</taxon>
        <taxon>Cordylochernes</taxon>
    </lineage>
</organism>
<evidence type="ECO:0000259" key="3">
    <source>
        <dbReference type="PROSITE" id="PS50025"/>
    </source>
</evidence>
<feature type="region of interest" description="Disordered" evidence="2">
    <location>
        <begin position="935"/>
        <end position="975"/>
    </location>
</feature>
<dbReference type="SMART" id="SM00282">
    <property type="entry name" value="LamG"/>
    <property type="match status" value="4"/>
</dbReference>
<comment type="caution">
    <text evidence="1">Lacks conserved residue(s) required for the propagation of feature annotation.</text>
</comment>
<feature type="domain" description="Laminin G" evidence="3">
    <location>
        <begin position="1"/>
        <end position="145"/>
    </location>
</feature>
<dbReference type="InterPro" id="IPR001791">
    <property type="entry name" value="Laminin_G"/>
</dbReference>
<dbReference type="InterPro" id="IPR013320">
    <property type="entry name" value="ConA-like_dom_sf"/>
</dbReference>
<proteinExistence type="predicted"/>
<dbReference type="InterPro" id="IPR050372">
    <property type="entry name" value="Neurexin-related_CASP"/>
</dbReference>
<dbReference type="Pfam" id="PF00054">
    <property type="entry name" value="Laminin_G_1"/>
    <property type="match status" value="3"/>
</dbReference>
<dbReference type="PANTHER" id="PTHR15036:SF85">
    <property type="entry name" value="SP2353, ISOFORM A"/>
    <property type="match status" value="1"/>
</dbReference>
<accession>A0ABY6LBP7</accession>